<proteinExistence type="predicted"/>
<accession>U7QDG7</accession>
<name>U7QDG7_9CYAN</name>
<feature type="transmembrane region" description="Helical" evidence="2">
    <location>
        <begin position="50"/>
        <end position="69"/>
    </location>
</feature>
<dbReference type="AlphaFoldDB" id="U7QDG7"/>
<evidence type="ECO:0000256" key="2">
    <source>
        <dbReference type="SAM" id="Phobius"/>
    </source>
</evidence>
<evidence type="ECO:0000313" key="3">
    <source>
        <dbReference type="EMBL" id="ERT04776.1"/>
    </source>
</evidence>
<dbReference type="EMBL" id="AUZM01000081">
    <property type="protein sequence ID" value="ERT04776.1"/>
    <property type="molecule type" value="Genomic_DNA"/>
</dbReference>
<feature type="compositionally biased region" description="Low complexity" evidence="1">
    <location>
        <begin position="1"/>
        <end position="23"/>
    </location>
</feature>
<sequence length="401" mass="44431">MNSESPSPPVSSHSQDSQLSSPSTEDSGSYAEKTNRILAWVQVIRSISPFIWAIVILLVIIPLGGQFFINQAFSSNSVNSQSQPPQTVVVQPSRVNWQDVDTAVVQALKTAHNQAENYASQQLDLWIDDLMGRIDDNFLDWYFGYFNQKQIEFKSIFVQLSSGTANLVNPELPSSSEKVAEVITRDFQEEFSARVLRPQIAQLQLEQLTQQTVKQYLEDLSGNLNQIPLSYQIHQTDWNRYLNDIAISIYETEGEVSTLSLKVLVGGSAYLAMKPIVAPLVLKVGSKVAANLAGKAGAKIALKTGASLTGKMAAGLLDCTVGVGILLWDIWDTYHTANIEKPILRETLAEYLEQVKASILDNPETGIMTVIDQLEAKIIDSLDFSEKTSLELDYLKKVDFL</sequence>
<keyword evidence="4" id="KW-1185">Reference proteome</keyword>
<dbReference type="OrthoDB" id="517881at2"/>
<organism evidence="3 4">
    <name type="scientific">Lyngbya aestuarii BL J</name>
    <dbReference type="NCBI Taxonomy" id="1348334"/>
    <lineage>
        <taxon>Bacteria</taxon>
        <taxon>Bacillati</taxon>
        <taxon>Cyanobacteriota</taxon>
        <taxon>Cyanophyceae</taxon>
        <taxon>Oscillatoriophycideae</taxon>
        <taxon>Oscillatoriales</taxon>
        <taxon>Microcoleaceae</taxon>
        <taxon>Lyngbya</taxon>
    </lineage>
</organism>
<keyword evidence="2" id="KW-0812">Transmembrane</keyword>
<keyword evidence="2" id="KW-0472">Membrane</keyword>
<evidence type="ECO:0000256" key="1">
    <source>
        <dbReference type="SAM" id="MobiDB-lite"/>
    </source>
</evidence>
<comment type="caution">
    <text evidence="3">The sequence shown here is derived from an EMBL/GenBank/DDBJ whole genome shotgun (WGS) entry which is preliminary data.</text>
</comment>
<keyword evidence="2" id="KW-1133">Transmembrane helix</keyword>
<gene>
    <name evidence="3" type="ORF">M595_5291</name>
</gene>
<reference evidence="3 4" key="1">
    <citation type="journal article" date="2013" name="Front. Microbiol.">
        <title>Comparative genomic analyses of the cyanobacterium, Lyngbya aestuarii BL J, a powerful hydrogen producer.</title>
        <authorList>
            <person name="Kothari A."/>
            <person name="Vaughn M."/>
            <person name="Garcia-Pichel F."/>
        </authorList>
    </citation>
    <scope>NUCLEOTIDE SEQUENCE [LARGE SCALE GENOMIC DNA]</scope>
    <source>
        <strain evidence="3 4">BL J</strain>
    </source>
</reference>
<feature type="region of interest" description="Disordered" evidence="1">
    <location>
        <begin position="1"/>
        <end position="29"/>
    </location>
</feature>
<evidence type="ECO:0000313" key="4">
    <source>
        <dbReference type="Proteomes" id="UP000017127"/>
    </source>
</evidence>
<protein>
    <submittedName>
        <fullName evidence="3">Uncharacterized protein</fullName>
    </submittedName>
</protein>
<dbReference type="Proteomes" id="UP000017127">
    <property type="component" value="Unassembled WGS sequence"/>
</dbReference>
<dbReference type="RefSeq" id="WP_023068980.1">
    <property type="nucleotide sequence ID" value="NZ_AUZM01000081.1"/>
</dbReference>